<evidence type="ECO:0000313" key="1">
    <source>
        <dbReference type="EMBL" id="PWB71237.1"/>
    </source>
</evidence>
<dbReference type="EMBL" id="PQAP01000120">
    <property type="protein sequence ID" value="PWB71237.1"/>
    <property type="molecule type" value="Genomic_DNA"/>
</dbReference>
<organism evidence="1 2">
    <name type="scientific">candidate division GN15 bacterium</name>
    <dbReference type="NCBI Taxonomy" id="2072418"/>
    <lineage>
        <taxon>Bacteria</taxon>
        <taxon>candidate division GN15</taxon>
    </lineage>
</organism>
<accession>A0A855X5Z5</accession>
<name>A0A855X5Z5_9BACT</name>
<sequence length="165" mass="19040">GSRVARKDLKRLTKVYVEQFLEYCEPILADPETPPHILKVSEDKTSARLEFPPQDAEGFTVAITADLYGIVVHAGELEHVHFEEGLHITQDIENAFGYARDLLSPKMRLLERLAGSKVYWSGSEYFDGKVWRFEHWTGSLFFNYFGKRTSHLKMNRQLPARIDPL</sequence>
<dbReference type="Proteomes" id="UP000250918">
    <property type="component" value="Unassembled WGS sequence"/>
</dbReference>
<protein>
    <submittedName>
        <fullName evidence="1">Uncharacterized protein</fullName>
    </submittedName>
</protein>
<comment type="caution">
    <text evidence="1">The sequence shown here is derived from an EMBL/GenBank/DDBJ whole genome shotgun (WGS) entry which is preliminary data.</text>
</comment>
<evidence type="ECO:0000313" key="2">
    <source>
        <dbReference type="Proteomes" id="UP000250918"/>
    </source>
</evidence>
<gene>
    <name evidence="1" type="ORF">C3F09_08035</name>
</gene>
<feature type="non-terminal residue" evidence="1">
    <location>
        <position position="1"/>
    </location>
</feature>
<reference evidence="1 2" key="1">
    <citation type="journal article" date="2018" name="ISME J.">
        <title>A methanotrophic archaeon couples anaerobic oxidation of methane to Fe(III) reduction.</title>
        <authorList>
            <person name="Cai C."/>
            <person name="Leu A.O."/>
            <person name="Xie G.J."/>
            <person name="Guo J."/>
            <person name="Feng Y."/>
            <person name="Zhao J.X."/>
            <person name="Tyson G.W."/>
            <person name="Yuan Z."/>
            <person name="Hu S."/>
        </authorList>
    </citation>
    <scope>NUCLEOTIDE SEQUENCE [LARGE SCALE GENOMIC DNA]</scope>
    <source>
        <strain evidence="1">FeB_12</strain>
    </source>
</reference>
<proteinExistence type="predicted"/>
<dbReference type="AlphaFoldDB" id="A0A855X5Z5"/>